<gene>
    <name evidence="1" type="ORF">TPSB3V08_LOCUS6057</name>
</gene>
<protein>
    <submittedName>
        <fullName evidence="1">Uncharacterized protein</fullName>
    </submittedName>
</protein>
<name>A0A7R9H3P6_TIMPO</name>
<proteinExistence type="predicted"/>
<organism evidence="1">
    <name type="scientific">Timema poppense</name>
    <name type="common">Walking stick</name>
    <dbReference type="NCBI Taxonomy" id="170557"/>
    <lineage>
        <taxon>Eukaryota</taxon>
        <taxon>Metazoa</taxon>
        <taxon>Ecdysozoa</taxon>
        <taxon>Arthropoda</taxon>
        <taxon>Hexapoda</taxon>
        <taxon>Insecta</taxon>
        <taxon>Pterygota</taxon>
        <taxon>Neoptera</taxon>
        <taxon>Polyneoptera</taxon>
        <taxon>Phasmatodea</taxon>
        <taxon>Timematodea</taxon>
        <taxon>Timematoidea</taxon>
        <taxon>Timematidae</taxon>
        <taxon>Timema</taxon>
    </lineage>
</organism>
<dbReference type="AlphaFoldDB" id="A0A7R9H3P6"/>
<sequence length="130" mass="14669">MVIIISSNNSEKSRMFLTFGEWTLELVSVFLSHLHNPTLFTRIMSPSLVCLAKRGGLVKWGKGEGLLGAQQARRVYDTRGSTERDAHLFQEGVCVPIRREHLGDPSALYGRSSKQLIGEMIKRYFLTSEL</sequence>
<dbReference type="EMBL" id="OD003413">
    <property type="protein sequence ID" value="CAD7407778.1"/>
    <property type="molecule type" value="Genomic_DNA"/>
</dbReference>
<reference evidence="1" key="1">
    <citation type="submission" date="2020-11" db="EMBL/GenBank/DDBJ databases">
        <authorList>
            <person name="Tran Van P."/>
        </authorList>
    </citation>
    <scope>NUCLEOTIDE SEQUENCE</scope>
</reference>
<accession>A0A7R9H3P6</accession>
<evidence type="ECO:0000313" key="1">
    <source>
        <dbReference type="EMBL" id="CAD7407778.1"/>
    </source>
</evidence>